<evidence type="ECO:0000313" key="3">
    <source>
        <dbReference type="Proteomes" id="UP000318413"/>
    </source>
</evidence>
<proteinExistence type="predicted"/>
<comment type="caution">
    <text evidence="2">The sequence shown here is derived from an EMBL/GenBank/DDBJ whole genome shotgun (WGS) entry which is preliminary data.</text>
</comment>
<feature type="domain" description="PIN" evidence="1">
    <location>
        <begin position="4"/>
        <end position="129"/>
    </location>
</feature>
<accession>A0A502CIJ4</accession>
<dbReference type="Pfam" id="PF01850">
    <property type="entry name" value="PIN"/>
    <property type="match status" value="1"/>
</dbReference>
<keyword evidence="3" id="KW-1185">Reference proteome</keyword>
<dbReference type="Proteomes" id="UP000318413">
    <property type="component" value="Unassembled WGS sequence"/>
</dbReference>
<name>A0A502CIJ4_9SPHN</name>
<dbReference type="RefSeq" id="WP_140871049.1">
    <property type="nucleotide sequence ID" value="NZ_RCZK01000006.1"/>
</dbReference>
<evidence type="ECO:0000259" key="1">
    <source>
        <dbReference type="Pfam" id="PF01850"/>
    </source>
</evidence>
<gene>
    <name evidence="2" type="ORF">EAH84_09215</name>
</gene>
<dbReference type="OrthoDB" id="32625at2"/>
<protein>
    <submittedName>
        <fullName evidence="2">Type II toxin-antitoxin system VapC family toxin</fullName>
    </submittedName>
</protein>
<dbReference type="EMBL" id="RCZK01000006">
    <property type="protein sequence ID" value="TPG12470.1"/>
    <property type="molecule type" value="Genomic_DNA"/>
</dbReference>
<dbReference type="AlphaFoldDB" id="A0A502CIJ4"/>
<dbReference type="InterPro" id="IPR002716">
    <property type="entry name" value="PIN_dom"/>
</dbReference>
<organism evidence="2 3">
    <name type="scientific">Sphingomonas oligophenolica</name>
    <dbReference type="NCBI Taxonomy" id="301154"/>
    <lineage>
        <taxon>Bacteria</taxon>
        <taxon>Pseudomonadati</taxon>
        <taxon>Pseudomonadota</taxon>
        <taxon>Alphaproteobacteria</taxon>
        <taxon>Sphingomonadales</taxon>
        <taxon>Sphingomonadaceae</taxon>
        <taxon>Sphingomonas</taxon>
    </lineage>
</organism>
<dbReference type="InterPro" id="IPR029060">
    <property type="entry name" value="PIN-like_dom_sf"/>
</dbReference>
<dbReference type="CDD" id="cd09871">
    <property type="entry name" value="PIN_MtVapC28-VapC30-like"/>
    <property type="match status" value="1"/>
</dbReference>
<evidence type="ECO:0000313" key="2">
    <source>
        <dbReference type="EMBL" id="TPG12470.1"/>
    </source>
</evidence>
<reference evidence="2 3" key="1">
    <citation type="journal article" date="2019" name="Environ. Microbiol.">
        <title>Species interactions and distinct microbial communities in high Arctic permafrost affected cryosols are associated with the CH4 and CO2 gas fluxes.</title>
        <authorList>
            <person name="Altshuler I."/>
            <person name="Hamel J."/>
            <person name="Turney S."/>
            <person name="Magnuson E."/>
            <person name="Levesque R."/>
            <person name="Greer C."/>
            <person name="Whyte L.G."/>
        </authorList>
    </citation>
    <scope>NUCLEOTIDE SEQUENCE [LARGE SCALE GENOMIC DNA]</scope>
    <source>
        <strain evidence="2 3">S5.1</strain>
    </source>
</reference>
<sequence>MNLFVDASAMVAMLTLEDDFEELGDRLDIAEHRMTSAMAIWETTIALSIGRGIMMDFARQDVTNFIAARGVAIVPIGEKEADAALEAHRRFGKGRHPARLNMGDCFAYACARTNDARLLYKGTDFSKTDLA</sequence>
<dbReference type="Gene3D" id="3.40.50.1010">
    <property type="entry name" value="5'-nuclease"/>
    <property type="match status" value="1"/>
</dbReference>
<dbReference type="SUPFAM" id="SSF88723">
    <property type="entry name" value="PIN domain-like"/>
    <property type="match status" value="1"/>
</dbReference>